<reference evidence="3" key="2">
    <citation type="submission" date="2023-01" db="EMBL/GenBank/DDBJ databases">
        <authorList>
            <person name="Sun Q."/>
            <person name="Evtushenko L."/>
        </authorList>
    </citation>
    <scope>NUCLEOTIDE SEQUENCE</scope>
    <source>
        <strain evidence="3">VKM B-2484</strain>
    </source>
</reference>
<dbReference type="InterPro" id="IPR023346">
    <property type="entry name" value="Lysozyme-like_dom_sf"/>
</dbReference>
<keyword evidence="4" id="KW-1185">Reference proteome</keyword>
<dbReference type="InterPro" id="IPR036366">
    <property type="entry name" value="PGBDSf"/>
</dbReference>
<dbReference type="AlphaFoldDB" id="A0A9W6JBZ9"/>
<dbReference type="Gene3D" id="1.10.101.10">
    <property type="entry name" value="PGBD-like superfamily/PGBD"/>
    <property type="match status" value="1"/>
</dbReference>
<name>A0A9W6JBZ9_9HYPH</name>
<dbReference type="InterPro" id="IPR036365">
    <property type="entry name" value="PGBD-like_sf"/>
</dbReference>
<comment type="caution">
    <text evidence="3">The sequence shown here is derived from an EMBL/GenBank/DDBJ whole genome shotgun (WGS) entry which is preliminary data.</text>
</comment>
<keyword evidence="1" id="KW-0812">Transmembrane</keyword>
<proteinExistence type="predicted"/>
<reference evidence="3" key="1">
    <citation type="journal article" date="2014" name="Int. J. Syst. Evol. Microbiol.">
        <title>Complete genome sequence of Corynebacterium casei LMG S-19264T (=DSM 44701T), isolated from a smear-ripened cheese.</title>
        <authorList>
            <consortium name="US DOE Joint Genome Institute (JGI-PGF)"/>
            <person name="Walter F."/>
            <person name="Albersmeier A."/>
            <person name="Kalinowski J."/>
            <person name="Ruckert C."/>
        </authorList>
    </citation>
    <scope>NUCLEOTIDE SEQUENCE</scope>
    <source>
        <strain evidence="3">VKM B-2484</strain>
    </source>
</reference>
<keyword evidence="1" id="KW-0472">Membrane</keyword>
<protein>
    <recommendedName>
        <fullName evidence="2">Peptidoglycan binding-like domain-containing protein</fullName>
    </recommendedName>
</protein>
<dbReference type="SUPFAM" id="SSF53955">
    <property type="entry name" value="Lysozyme-like"/>
    <property type="match status" value="1"/>
</dbReference>
<dbReference type="Proteomes" id="UP001143370">
    <property type="component" value="Unassembled WGS sequence"/>
</dbReference>
<keyword evidence="1" id="KW-1133">Transmembrane helix</keyword>
<evidence type="ECO:0000259" key="2">
    <source>
        <dbReference type="Pfam" id="PF01471"/>
    </source>
</evidence>
<dbReference type="EMBL" id="BSFJ01000059">
    <property type="protein sequence ID" value="GLK74716.1"/>
    <property type="molecule type" value="Genomic_DNA"/>
</dbReference>
<dbReference type="RefSeq" id="WP_246544898.1">
    <property type="nucleotide sequence ID" value="NZ_BSFJ01000059.1"/>
</dbReference>
<feature type="transmembrane region" description="Helical" evidence="1">
    <location>
        <begin position="333"/>
        <end position="354"/>
    </location>
</feature>
<gene>
    <name evidence="3" type="ORF">GCM10017643_48350</name>
</gene>
<evidence type="ECO:0000313" key="4">
    <source>
        <dbReference type="Proteomes" id="UP001143370"/>
    </source>
</evidence>
<feature type="domain" description="Peptidoglycan binding-like" evidence="2">
    <location>
        <begin position="224"/>
        <end position="272"/>
    </location>
</feature>
<evidence type="ECO:0000256" key="1">
    <source>
        <dbReference type="SAM" id="Phobius"/>
    </source>
</evidence>
<evidence type="ECO:0000313" key="3">
    <source>
        <dbReference type="EMBL" id="GLK74716.1"/>
    </source>
</evidence>
<dbReference type="Gene3D" id="1.10.530.10">
    <property type="match status" value="1"/>
</dbReference>
<accession>A0A9W6JBZ9</accession>
<organism evidence="3 4">
    <name type="scientific">Ancylobacter dichloromethanicus</name>
    <dbReference type="NCBI Taxonomy" id="518825"/>
    <lineage>
        <taxon>Bacteria</taxon>
        <taxon>Pseudomonadati</taxon>
        <taxon>Pseudomonadota</taxon>
        <taxon>Alphaproteobacteria</taxon>
        <taxon>Hyphomicrobiales</taxon>
        <taxon>Xanthobacteraceae</taxon>
        <taxon>Ancylobacter</taxon>
    </lineage>
</organism>
<dbReference type="Pfam" id="PF01471">
    <property type="entry name" value="PG_binding_1"/>
    <property type="match status" value="1"/>
</dbReference>
<dbReference type="InterPro" id="IPR002477">
    <property type="entry name" value="Peptidoglycan-bd-like"/>
</dbReference>
<sequence>MQSPVSILRQLAPKAAPALVAAFGRTFDFQVADVTTPLRLAQFMAQIACETQGFTKLRESGKYSAKRISEVFGVGRHSAAVTPAEAARLAGDERTLFERVYGIGNPSKAKELGNLYSGDGYAYRGGGAMHSTGRNAYTRLGLDENPDLIETAEHCLRGAFDHWTRTGCNRLADLNDIRAITKKVNGGYNGYDDRVAWFNRIWPLLRDGSAAPESWKVAQASETTRVLQTQLRQLGYDIKADGLYGPATTGAIVAFQKANGLKADGIAGDLTTTTIAARIAGTSPATGTVTVSDPPAIAPPVAAGVSTITLAEAGQQIADKADVVNTYAGLSDAVGYFAAGLTAIGVTVIVIGIARTYIIPAIWPARAPVPE</sequence>
<dbReference type="SUPFAM" id="SSF47090">
    <property type="entry name" value="PGBD-like"/>
    <property type="match status" value="1"/>
</dbReference>